<feature type="compositionally biased region" description="Basic and acidic residues" evidence="1">
    <location>
        <begin position="14"/>
        <end position="25"/>
    </location>
</feature>
<evidence type="ECO:0000313" key="2">
    <source>
        <dbReference type="EMBL" id="CAE0421257.1"/>
    </source>
</evidence>
<accession>A0A7S3PD49</accession>
<feature type="region of interest" description="Disordered" evidence="1">
    <location>
        <begin position="896"/>
        <end position="945"/>
    </location>
</feature>
<feature type="compositionally biased region" description="Polar residues" evidence="1">
    <location>
        <begin position="739"/>
        <end position="748"/>
    </location>
</feature>
<feature type="region of interest" description="Disordered" evidence="1">
    <location>
        <begin position="668"/>
        <end position="688"/>
    </location>
</feature>
<dbReference type="EMBL" id="HBIM01024163">
    <property type="protein sequence ID" value="CAE0421257.1"/>
    <property type="molecule type" value="Transcribed_RNA"/>
</dbReference>
<gene>
    <name evidence="2" type="ORF">ACOF00016_LOCUS17902</name>
</gene>
<dbReference type="AlphaFoldDB" id="A0A7S3PD49"/>
<name>A0A7S3PD49_9STRA</name>
<feature type="region of interest" description="Disordered" evidence="1">
    <location>
        <begin position="332"/>
        <end position="407"/>
    </location>
</feature>
<feature type="compositionally biased region" description="Basic and acidic residues" evidence="1">
    <location>
        <begin position="904"/>
        <end position="915"/>
    </location>
</feature>
<feature type="compositionally biased region" description="Polar residues" evidence="1">
    <location>
        <begin position="453"/>
        <end position="463"/>
    </location>
</feature>
<organism evidence="2">
    <name type="scientific">Amphora coffeiformis</name>
    <dbReference type="NCBI Taxonomy" id="265554"/>
    <lineage>
        <taxon>Eukaryota</taxon>
        <taxon>Sar</taxon>
        <taxon>Stramenopiles</taxon>
        <taxon>Ochrophyta</taxon>
        <taxon>Bacillariophyta</taxon>
        <taxon>Bacillariophyceae</taxon>
        <taxon>Bacillariophycidae</taxon>
        <taxon>Thalassiophysales</taxon>
        <taxon>Catenulaceae</taxon>
        <taxon>Amphora</taxon>
    </lineage>
</organism>
<feature type="compositionally biased region" description="Polar residues" evidence="1">
    <location>
        <begin position="1"/>
        <end position="13"/>
    </location>
</feature>
<feature type="region of interest" description="Disordered" evidence="1">
    <location>
        <begin position="528"/>
        <end position="638"/>
    </location>
</feature>
<proteinExistence type="predicted"/>
<sequence>MTASVANRTTASARSEEEGERNMEIDKTEQLRNKIETRLVAMVGEDLVKQYGPYYPKSSLTERIQTLTSGPQLLFSELKDTYSQEASLLRADETMQQQYSDDMLLRAAEFAPFPHDNAVESLRRMAPAHWNQLSAEELGPALLATRAVVPLPSVTTLPANDHVVYICPSQFQAYSDPLRLISYVLNSNCGRHDNQTTGEVALLINMKEYKFGSSTSAQQSFALEDWIGLVELMQGRNGPARVSQVFTVETSTEVAHVYAATLLSRSQDGFGSRVNFVSKVEDLGQYLTNPAAWPRELNGEANVADLVQDFVTYRTALEQILQEDLPKGLLSPVKSLPRSIDSTDEDSTTSSDDDASRFTVVQIPEPRKKSRNVVSCTGPSIDPPSAQTDEKRNQIDRSSSPQRVTRRYKLSIENPALQRMDLAPTTYFCELLLSPTRKLSRRSCMQRGESLPTLLSPTRMNNRSGDEVSGYNGSRNSHDRVSVPVMPNPTLFSSVSDCHSLVQSPVKTKTSSRRRKLQMAQSLYTITSPRIHDAAGNDSTVPQSSSPGSSTEISRRRDYLRRSQSALILAPSKHEKKQATNNKPEPGILSDRPHIYRANSVPGLTSEDPTKKPPSLSKSDGALKKETSSRASKKQSKDRYNLLCSRPIILEPGMEILDVTANTVATCSETNEESVISEETSSKTSPRRRLFQRPKKTMNDDTKKQKQGLFSRLFGRGSKTAESKTVATTSTIEMATNTSNTSQFTSDPLPSLRKMTRDNQTPKVTSNKEPRSSIFAPKEIVAMAPQEWHARRSVPSSSLPRRQRMFTRSSSVQAFPSSPLSTILEDSSARGTCVRPKIKKAQSARDNRTAIHYATLGDVIITAKPFAPEHTTQRVMATWGTTDQLDLPSTDYGVATSQGAVTSESRRSKMYRTDQLDVPSTDYGVATSQGAASSRSRRSKMYRTGSRKLVTL</sequence>
<protein>
    <submittedName>
        <fullName evidence="2">Uncharacterized protein</fullName>
    </submittedName>
</protein>
<feature type="region of interest" description="Disordered" evidence="1">
    <location>
        <begin position="452"/>
        <end position="480"/>
    </location>
</feature>
<feature type="region of interest" description="Disordered" evidence="1">
    <location>
        <begin position="1"/>
        <end position="25"/>
    </location>
</feature>
<feature type="compositionally biased region" description="Acidic residues" evidence="1">
    <location>
        <begin position="342"/>
        <end position="353"/>
    </location>
</feature>
<feature type="compositionally biased region" description="Low complexity" evidence="1">
    <location>
        <begin position="539"/>
        <end position="552"/>
    </location>
</feature>
<evidence type="ECO:0000256" key="1">
    <source>
        <dbReference type="SAM" id="MobiDB-lite"/>
    </source>
</evidence>
<reference evidence="2" key="1">
    <citation type="submission" date="2021-01" db="EMBL/GenBank/DDBJ databases">
        <authorList>
            <person name="Corre E."/>
            <person name="Pelletier E."/>
            <person name="Niang G."/>
            <person name="Scheremetjew M."/>
            <person name="Finn R."/>
            <person name="Kale V."/>
            <person name="Holt S."/>
            <person name="Cochrane G."/>
            <person name="Meng A."/>
            <person name="Brown T."/>
            <person name="Cohen L."/>
        </authorList>
    </citation>
    <scope>NUCLEOTIDE SEQUENCE</scope>
    <source>
        <strain evidence="2">CCMP127</strain>
    </source>
</reference>
<feature type="region of interest" description="Disordered" evidence="1">
    <location>
        <begin position="739"/>
        <end position="771"/>
    </location>
</feature>